<reference evidence="1" key="1">
    <citation type="submission" date="2019-04" db="EMBL/GenBank/DDBJ databases">
        <title>Microbes associate with the intestines of laboratory mice.</title>
        <authorList>
            <person name="Navarre W."/>
            <person name="Wong E."/>
            <person name="Huang K."/>
            <person name="Tropini C."/>
            <person name="Ng K."/>
            <person name="Yu B."/>
        </authorList>
    </citation>
    <scope>NUCLEOTIDE SEQUENCE</scope>
    <source>
        <strain evidence="1">NM73_A23</strain>
    </source>
</reference>
<organism evidence="1 2">
    <name type="scientific">Palleniella muris</name>
    <dbReference type="NCBI Taxonomy" id="3038145"/>
    <lineage>
        <taxon>Bacteria</taxon>
        <taxon>Pseudomonadati</taxon>
        <taxon>Bacteroidota</taxon>
        <taxon>Bacteroidia</taxon>
        <taxon>Bacteroidales</taxon>
        <taxon>Prevotellaceae</taxon>
        <taxon>Palleniella</taxon>
    </lineage>
</organism>
<name>A0AC61QPR2_9BACT</name>
<dbReference type="Proteomes" id="UP000308886">
    <property type="component" value="Unassembled WGS sequence"/>
</dbReference>
<evidence type="ECO:0000313" key="1">
    <source>
        <dbReference type="EMBL" id="TGX82052.1"/>
    </source>
</evidence>
<comment type="caution">
    <text evidence="1">The sequence shown here is derived from an EMBL/GenBank/DDBJ whole genome shotgun (WGS) entry which is preliminary data.</text>
</comment>
<dbReference type="EMBL" id="SRZC01000012">
    <property type="protein sequence ID" value="TGX82052.1"/>
    <property type="molecule type" value="Genomic_DNA"/>
</dbReference>
<accession>A0AC61QPR2</accession>
<proteinExistence type="predicted"/>
<gene>
    <name evidence="1" type="ORF">E5358_08300</name>
</gene>
<protein>
    <submittedName>
        <fullName evidence="1">Short-chain dehydrogenase</fullName>
    </submittedName>
</protein>
<evidence type="ECO:0000313" key="2">
    <source>
        <dbReference type="Proteomes" id="UP000308886"/>
    </source>
</evidence>
<sequence length="268" mass="30980">MTAEEFIFDTPLYHEVSFADEAEPFAKKLYSHFSKNTFDGYNPFQKKESTFLLIQGIGNDCIEGYWHSSYTEKIGIRQIVLRCCRYNDKMHLLVRWNPEERTITKIGQYPSVADVHIGQIKQYKKVLSNDKLKEFTRAIGLAANGIGVGSFIYLRRIFESLIYEIANKAITNGVIKKEDFEQKRMDERVYVLKELLPSFLVENKSLYGILSKGIHELSEEKCLAYFDIMRNSIELILDERLDAIQKAEKIKKASNALNAIQAQIKKSI</sequence>
<keyword evidence="2" id="KW-1185">Reference proteome</keyword>